<evidence type="ECO:0000313" key="1">
    <source>
        <dbReference type="EMBL" id="MCR8872945.1"/>
    </source>
</evidence>
<sequence length="488" mass="53534">MKAFNRYVVPLFLASMALLSCGKDKVVEDEEIEIPGGGDFYPDNGNTVSFEAQLGDLSRATDTSFDTGDQIGVFAVVADGTSDKGVIAERGNYADNVRYTYNGSKFTSGNGISIEEGDQYFYHAVYPYVSSAAASFSFTVKNDQRGENYTLSDLCTAQSIATSATLVQLNFSHRLSKVIVNMAGTNWPSGDRKLTLNNPRVSASVDLNDLTFTSTSTRDAVVCSENGTNSFKAILPPQTIGKENFAVLTIGDRNYTVDLSADLVLNSGLQKEITLTYNSDEVVVEFTGDINPWEEEEVDNRFDDVVPPEIRDELEDYITIYNGVNPPNVEGVYFIDPFDLVYSEDGYDSDNWASYYIKFSNQNMTYNTIDYAEVATSGTAESTGKGAFISGSGNNFTAYFNTEGTSKDIYTKTALVISGTKTSSGIKNLYYAFILVEKGYDPDGILMDEGYFRVFKDEDGLSVNSTWPSRTRSDVKGVSIYSGFGVQQ</sequence>
<dbReference type="Gene3D" id="2.60.40.2620">
    <property type="entry name" value="Fimbrillin-like"/>
    <property type="match status" value="1"/>
</dbReference>
<dbReference type="RefSeq" id="WP_258335345.1">
    <property type="nucleotide sequence ID" value="NZ_JANRHJ010000002.1"/>
</dbReference>
<accession>A0AAW5N548</accession>
<name>A0AAW5N548_9BACT</name>
<dbReference type="Proteomes" id="UP001204579">
    <property type="component" value="Unassembled WGS sequence"/>
</dbReference>
<dbReference type="Pfam" id="PF13149">
    <property type="entry name" value="Mfa_like_1"/>
    <property type="match status" value="1"/>
</dbReference>
<proteinExistence type="predicted"/>
<dbReference type="Gene3D" id="2.60.40.2630">
    <property type="match status" value="1"/>
</dbReference>
<organism evidence="1 2">
    <name type="scientific">Phocaeicola barnesiae</name>
    <dbReference type="NCBI Taxonomy" id="376804"/>
    <lineage>
        <taxon>Bacteria</taxon>
        <taxon>Pseudomonadati</taxon>
        <taxon>Bacteroidota</taxon>
        <taxon>Bacteroidia</taxon>
        <taxon>Bacteroidales</taxon>
        <taxon>Bacteroidaceae</taxon>
        <taxon>Phocaeicola</taxon>
    </lineage>
</organism>
<evidence type="ECO:0000313" key="2">
    <source>
        <dbReference type="Proteomes" id="UP001204579"/>
    </source>
</evidence>
<dbReference type="InterPro" id="IPR042278">
    <property type="entry name" value="Mfa-like_1_N"/>
</dbReference>
<dbReference type="EMBL" id="JANRHJ010000002">
    <property type="protein sequence ID" value="MCR8872945.1"/>
    <property type="molecule type" value="Genomic_DNA"/>
</dbReference>
<dbReference type="InterPro" id="IPR025049">
    <property type="entry name" value="Mfa-like_1"/>
</dbReference>
<dbReference type="AlphaFoldDB" id="A0AAW5N548"/>
<reference evidence="1 2" key="1">
    <citation type="submission" date="2022-08" db="EMBL/GenBank/DDBJ databases">
        <authorList>
            <person name="Zeman M."/>
            <person name="Kubasova T."/>
        </authorList>
    </citation>
    <scope>NUCLEOTIDE SEQUENCE [LARGE SCALE GENOMIC DNA]</scope>
    <source>
        <strain evidence="1 2">ET62</strain>
    </source>
</reference>
<protein>
    <submittedName>
        <fullName evidence="1">Fimbrillin family protein</fullName>
    </submittedName>
</protein>
<dbReference type="CDD" id="cd13120">
    <property type="entry name" value="BF2867_like_N"/>
    <property type="match status" value="1"/>
</dbReference>
<gene>
    <name evidence="1" type="ORF">NW209_02725</name>
</gene>
<dbReference type="PROSITE" id="PS51257">
    <property type="entry name" value="PROKAR_LIPOPROTEIN"/>
    <property type="match status" value="1"/>
</dbReference>
<keyword evidence="2" id="KW-1185">Reference proteome</keyword>
<comment type="caution">
    <text evidence="1">The sequence shown here is derived from an EMBL/GenBank/DDBJ whole genome shotgun (WGS) entry which is preliminary data.</text>
</comment>
<dbReference type="CDD" id="cd13121">
    <property type="entry name" value="BF2867_like_C"/>
    <property type="match status" value="1"/>
</dbReference>